<sequence precursor="true">MSDVLGYLGMVFVFASFIMRNWLWLHVFNGIGTALLLIYALLSGNIVFAVVEGGVLALLLYKVYQDLSHPGERALRSEPG</sequence>
<evidence type="ECO:0000313" key="3">
    <source>
        <dbReference type="Proteomes" id="UP000001068"/>
    </source>
</evidence>
<reference evidence="2 3" key="2">
    <citation type="journal article" date="2011" name="Stand. Genomic Sci.">
        <title>Complete genome sequence of Desulfurococcus mucosus type strain (O7/1).</title>
        <authorList>
            <person name="Wirth R."/>
            <person name="Chertkov O."/>
            <person name="Held B."/>
            <person name="Lapidus A."/>
            <person name="Nolan M."/>
            <person name="Lucas S."/>
            <person name="Hammon N."/>
            <person name="Deshpande S."/>
            <person name="Cheng J.F."/>
            <person name="Tapia R."/>
            <person name="Han C."/>
            <person name="Goodwin L."/>
            <person name="Pitluck S."/>
            <person name="Liolios K."/>
            <person name="Ioanna P."/>
            <person name="Ivanova N."/>
            <person name="Mavromatis K."/>
            <person name="Mikhailova N."/>
            <person name="Pati A."/>
            <person name="Chen A."/>
            <person name="Palaniappan K."/>
            <person name="Land M."/>
            <person name="Hauser L."/>
            <person name="Chang Y.J."/>
            <person name="Jeffries C.D."/>
            <person name="Bilek Y."/>
            <person name="Hader T."/>
            <person name="Rohde M."/>
            <person name="Spring S."/>
            <person name="Sikorski J."/>
            <person name="Goker M."/>
            <person name="Woyke T."/>
            <person name="Bristow J."/>
            <person name="Eisen J.A."/>
            <person name="Markowitz V."/>
            <person name="Hugenholtz P."/>
            <person name="Kyrpides N.C."/>
            <person name="Klenk H.P."/>
        </authorList>
    </citation>
    <scope>NUCLEOTIDE SEQUENCE [LARGE SCALE GENOMIC DNA]</scope>
    <source>
        <strain evidence="3">ATCC 35584 / DSM 2162 / JCM 9187 / O7/1</strain>
    </source>
</reference>
<keyword evidence="1" id="KW-0472">Membrane</keyword>
<organism evidence="2 3">
    <name type="scientific">Desulfurococcus mucosus (strain ATCC 35584 / DSM 2162 / JCM 9187 / O7/1)</name>
    <dbReference type="NCBI Taxonomy" id="765177"/>
    <lineage>
        <taxon>Archaea</taxon>
        <taxon>Thermoproteota</taxon>
        <taxon>Thermoprotei</taxon>
        <taxon>Desulfurococcales</taxon>
        <taxon>Desulfurococcaceae</taxon>
        <taxon>Desulfurococcus</taxon>
    </lineage>
</organism>
<gene>
    <name evidence="2" type="ordered locus">Desmu_0805</name>
</gene>
<dbReference type="eggNOG" id="arCOG11770">
    <property type="taxonomic scope" value="Archaea"/>
</dbReference>
<proteinExistence type="predicted"/>
<feature type="transmembrane region" description="Helical" evidence="1">
    <location>
        <begin position="36"/>
        <end position="61"/>
    </location>
</feature>
<name>E8R9D3_DESM0</name>
<keyword evidence="3" id="KW-1185">Reference proteome</keyword>
<dbReference type="OrthoDB" id="380459at2157"/>
<dbReference type="Proteomes" id="UP000001068">
    <property type="component" value="Chromosome"/>
</dbReference>
<protein>
    <submittedName>
        <fullName evidence="2">Uncharacterized protein</fullName>
    </submittedName>
</protein>
<dbReference type="AlphaFoldDB" id="E8R9D3"/>
<accession>E8R9D3</accession>
<evidence type="ECO:0000313" key="2">
    <source>
        <dbReference type="EMBL" id="ADV65109.1"/>
    </source>
</evidence>
<feature type="transmembrane region" description="Helical" evidence="1">
    <location>
        <begin position="6"/>
        <end position="24"/>
    </location>
</feature>
<evidence type="ECO:0000256" key="1">
    <source>
        <dbReference type="SAM" id="Phobius"/>
    </source>
</evidence>
<reference evidence="3" key="1">
    <citation type="submission" date="2010-11" db="EMBL/GenBank/DDBJ databases">
        <title>The complete genome of Desulfurococcus mucosus DSM 2162.</title>
        <authorList>
            <consortium name="US DOE Joint Genome Institute (JGI-PGF)"/>
            <person name="Lucas S."/>
            <person name="Copeland A."/>
            <person name="Lapidus A."/>
            <person name="Bruce D."/>
            <person name="Goodwin L."/>
            <person name="Pitluck S."/>
            <person name="Kyrpides N."/>
            <person name="Mavromatis K."/>
            <person name="Pagani I."/>
            <person name="Ivanova N."/>
            <person name="Ovchinnikova G."/>
            <person name="Chertkov O."/>
            <person name="Held B."/>
            <person name="Brettin T."/>
            <person name="Detter J.C."/>
            <person name="Tapia R."/>
            <person name="Han C."/>
            <person name="Land M."/>
            <person name="Hauser L."/>
            <person name="Markowitz V."/>
            <person name="Cheng J.-F."/>
            <person name="Hugenholtz P."/>
            <person name="Woyke T."/>
            <person name="Wu D."/>
            <person name="Wirth R."/>
            <person name="Bilek Y."/>
            <person name="Hader T."/>
            <person name="Klenk H.-P."/>
            <person name="Eisen J.A."/>
        </authorList>
    </citation>
    <scope>NUCLEOTIDE SEQUENCE [LARGE SCALE GENOMIC DNA]</scope>
    <source>
        <strain evidence="3">ATCC 35584 / DSM 2162 / JCM 9187 / O7/1</strain>
    </source>
</reference>
<dbReference type="EMBL" id="CP002363">
    <property type="protein sequence ID" value="ADV65109.1"/>
    <property type="molecule type" value="Genomic_DNA"/>
</dbReference>
<keyword evidence="1" id="KW-0812">Transmembrane</keyword>
<keyword evidence="1" id="KW-1133">Transmembrane helix</keyword>
<dbReference type="HOGENOM" id="CLU_179003_0_0_2"/>
<dbReference type="KEGG" id="dmu:Desmu_0805"/>